<sequence length="49" mass="5276">MTIITALISASFIITKAPAWATATALAATTVCLALDTREQWLERKNRAA</sequence>
<accession>A0AAP4BST9</accession>
<name>A0AAP4BST9_9CORY</name>
<comment type="caution">
    <text evidence="2">The sequence shown here is derived from an EMBL/GenBank/DDBJ whole genome shotgun (WGS) entry which is preliminary data.</text>
</comment>
<dbReference type="Proteomes" id="UP001226160">
    <property type="component" value="Unassembled WGS sequence"/>
</dbReference>
<evidence type="ECO:0000313" key="2">
    <source>
        <dbReference type="EMBL" id="MDK4325722.1"/>
    </source>
</evidence>
<organism evidence="2 3">
    <name type="scientific">Corynebacterium propinquum</name>
    <dbReference type="NCBI Taxonomy" id="43769"/>
    <lineage>
        <taxon>Bacteria</taxon>
        <taxon>Bacillati</taxon>
        <taxon>Actinomycetota</taxon>
        <taxon>Actinomycetes</taxon>
        <taxon>Mycobacteriales</taxon>
        <taxon>Corynebacteriaceae</taxon>
        <taxon>Corynebacterium</taxon>
    </lineage>
</organism>
<dbReference type="AlphaFoldDB" id="A0AAP4BST9"/>
<evidence type="ECO:0000313" key="3">
    <source>
        <dbReference type="Proteomes" id="UP001226160"/>
    </source>
</evidence>
<feature type="chain" id="PRO_5042995659" evidence="1">
    <location>
        <begin position="22"/>
        <end position="49"/>
    </location>
</feature>
<feature type="signal peptide" evidence="1">
    <location>
        <begin position="1"/>
        <end position="21"/>
    </location>
</feature>
<protein>
    <submittedName>
        <fullName evidence="2">Uncharacterized protein</fullName>
    </submittedName>
</protein>
<keyword evidence="1" id="KW-0732">Signal</keyword>
<reference evidence="2" key="1">
    <citation type="submission" date="2023-05" db="EMBL/GenBank/DDBJ databases">
        <title>Metabolic capabilities are highly conserved among human nasal-associated Corynebacterium species in pangenomic analyses.</title>
        <authorList>
            <person name="Tran T.H."/>
            <person name="Roberts A.Q."/>
            <person name="Escapa I.F."/>
            <person name="Gao W."/>
            <person name="Conlan S."/>
            <person name="Kong H."/>
            <person name="Segre J.A."/>
            <person name="Kelly M.S."/>
            <person name="Lemon K.P."/>
        </authorList>
    </citation>
    <scope>NUCLEOTIDE SEQUENCE</scope>
    <source>
        <strain evidence="2">KPL2654</strain>
    </source>
</reference>
<gene>
    <name evidence="2" type="ORF">QPX54_04225</name>
</gene>
<proteinExistence type="predicted"/>
<dbReference type="EMBL" id="JASNVP010000003">
    <property type="protein sequence ID" value="MDK4325722.1"/>
    <property type="molecule type" value="Genomic_DNA"/>
</dbReference>
<evidence type="ECO:0000256" key="1">
    <source>
        <dbReference type="SAM" id="SignalP"/>
    </source>
</evidence>
<dbReference type="RefSeq" id="WP_239211660.1">
    <property type="nucleotide sequence ID" value="NZ_CP091865.1"/>
</dbReference>